<dbReference type="Gene3D" id="3.40.50.2300">
    <property type="match status" value="1"/>
</dbReference>
<dbReference type="SMART" id="SM00471">
    <property type="entry name" value="HDc"/>
    <property type="match status" value="1"/>
</dbReference>
<dbReference type="PANTHER" id="PTHR45228:SF5">
    <property type="entry name" value="CYCLIC DI-GMP PHOSPHODIESTERASE VC_1348-RELATED"/>
    <property type="match status" value="1"/>
</dbReference>
<evidence type="ECO:0000256" key="5">
    <source>
        <dbReference type="PROSITE-ProRule" id="PRU00169"/>
    </source>
</evidence>
<evidence type="ECO:0000256" key="3">
    <source>
        <dbReference type="ARBA" id="ARBA00023015"/>
    </source>
</evidence>
<dbReference type="SUPFAM" id="SSF109604">
    <property type="entry name" value="HD-domain/PDEase-like"/>
    <property type="match status" value="1"/>
</dbReference>
<dbReference type="InterPro" id="IPR011006">
    <property type="entry name" value="CheY-like_superfamily"/>
</dbReference>
<organism evidence="9">
    <name type="scientific">Telmatobacter sp. DSM 110680</name>
    <dbReference type="NCBI Taxonomy" id="3036704"/>
    <lineage>
        <taxon>Bacteria</taxon>
        <taxon>Pseudomonadati</taxon>
        <taxon>Acidobacteriota</taxon>
        <taxon>Terriglobia</taxon>
        <taxon>Terriglobales</taxon>
        <taxon>Acidobacteriaceae</taxon>
        <taxon>Telmatobacter</taxon>
    </lineage>
</organism>
<accession>A0AAU7DSN9</accession>
<dbReference type="Pfam" id="PF00072">
    <property type="entry name" value="Response_reg"/>
    <property type="match status" value="1"/>
</dbReference>
<feature type="domain" description="HD" evidence="7">
    <location>
        <begin position="235"/>
        <end position="357"/>
    </location>
</feature>
<dbReference type="CDD" id="cd00077">
    <property type="entry name" value="HDc"/>
    <property type="match status" value="1"/>
</dbReference>
<dbReference type="NCBIfam" id="TIGR00277">
    <property type="entry name" value="HDIG"/>
    <property type="match status" value="1"/>
</dbReference>
<dbReference type="InterPro" id="IPR001789">
    <property type="entry name" value="Sig_transdc_resp-reg_receiver"/>
</dbReference>
<keyword evidence="4" id="KW-0804">Transcription</keyword>
<dbReference type="SMART" id="SM00448">
    <property type="entry name" value="REC"/>
    <property type="match status" value="1"/>
</dbReference>
<keyword evidence="2" id="KW-0902">Two-component regulatory system</keyword>
<name>A0AAU7DSN9_9BACT</name>
<proteinExistence type="predicted"/>
<dbReference type="GO" id="GO:0000160">
    <property type="term" value="P:phosphorelay signal transduction system"/>
    <property type="evidence" value="ECO:0007669"/>
    <property type="project" value="UniProtKB-KW"/>
</dbReference>
<protein>
    <submittedName>
        <fullName evidence="9">Response regulator</fullName>
    </submittedName>
</protein>
<dbReference type="PROSITE" id="PS51831">
    <property type="entry name" value="HD"/>
    <property type="match status" value="1"/>
</dbReference>
<evidence type="ECO:0000256" key="4">
    <source>
        <dbReference type="ARBA" id="ARBA00023163"/>
    </source>
</evidence>
<dbReference type="RefSeq" id="WP_348265266.1">
    <property type="nucleotide sequence ID" value="NZ_CP121196.1"/>
</dbReference>
<dbReference type="SUPFAM" id="SSF52172">
    <property type="entry name" value="CheY-like"/>
    <property type="match status" value="1"/>
</dbReference>
<dbReference type="Pfam" id="PF13487">
    <property type="entry name" value="HD_5"/>
    <property type="match status" value="1"/>
</dbReference>
<dbReference type="InterPro" id="IPR003607">
    <property type="entry name" value="HD/PDEase_dom"/>
</dbReference>
<dbReference type="InterPro" id="IPR037522">
    <property type="entry name" value="HD_GYP_dom"/>
</dbReference>
<evidence type="ECO:0000256" key="1">
    <source>
        <dbReference type="ARBA" id="ARBA00022553"/>
    </source>
</evidence>
<evidence type="ECO:0000259" key="7">
    <source>
        <dbReference type="PROSITE" id="PS51831"/>
    </source>
</evidence>
<feature type="domain" description="Response regulatory" evidence="6">
    <location>
        <begin position="65"/>
        <end position="179"/>
    </location>
</feature>
<sequence>MNDQQFSDKTIKPTDRSGFRQHVATCDIGFKPGASLESPNSTAPAISQIANTESCESRIPYNQSSILVVDDESPIRLLIGSTLERWGYQVHLASSGNQAKEMIDRDTFDLVLTDVMMQDGDGLTLLDWVRTKQPGLPVVMVSSASDIGMAIDSMHRGACDYLLKPFDHRKLFETIRRALDQRLGMLKAREYQLKLKQELRIRTDMLRWAVEDLQRTHDLMLLTLSDALDLRDSETEGHSKRVTAYSIALARALKISPLEIKVLAQGALLHDVGKIAVPDAILRKPGRLSIEEQDIMRTHCVRGHEMLRKIPFLADASEIVLAHHERFDGTGYPHGLRGSKIPLGARIFAVADSLDAITSDRPYHKARTFAAAREEIQTGAGAQFDPEVVVAFTKIACDVWPQLRAETICEERDHTVLREILSNLPDLSGLQDLIAMSFSDAQEPAIH</sequence>
<evidence type="ECO:0000259" key="6">
    <source>
        <dbReference type="PROSITE" id="PS50110"/>
    </source>
</evidence>
<dbReference type="PROSITE" id="PS51832">
    <property type="entry name" value="HD_GYP"/>
    <property type="match status" value="1"/>
</dbReference>
<dbReference type="InterPro" id="IPR006675">
    <property type="entry name" value="HDIG_dom"/>
</dbReference>
<feature type="domain" description="HD-GYP" evidence="8">
    <location>
        <begin position="213"/>
        <end position="408"/>
    </location>
</feature>
<dbReference type="InterPro" id="IPR052020">
    <property type="entry name" value="Cyclic_di-GMP/3'3'-cGAMP_PDE"/>
</dbReference>
<evidence type="ECO:0000313" key="9">
    <source>
        <dbReference type="EMBL" id="XBH20042.1"/>
    </source>
</evidence>
<reference evidence="9" key="1">
    <citation type="submission" date="2023-03" db="EMBL/GenBank/DDBJ databases">
        <title>Edaphobacter sp.</title>
        <authorList>
            <person name="Huber K.J."/>
            <person name="Papendorf J."/>
            <person name="Pilke C."/>
            <person name="Bunk B."/>
            <person name="Sproeer C."/>
            <person name="Pester M."/>
        </authorList>
    </citation>
    <scope>NUCLEOTIDE SEQUENCE</scope>
    <source>
        <strain evidence="9">DSM 110680</strain>
    </source>
</reference>
<dbReference type="FunFam" id="3.40.50.2300:FF:000018">
    <property type="entry name" value="DNA-binding transcriptional regulator NtrC"/>
    <property type="match status" value="1"/>
</dbReference>
<feature type="modified residue" description="4-aspartylphosphate" evidence="5">
    <location>
        <position position="114"/>
    </location>
</feature>
<dbReference type="EMBL" id="CP121196">
    <property type="protein sequence ID" value="XBH20042.1"/>
    <property type="molecule type" value="Genomic_DNA"/>
</dbReference>
<dbReference type="InterPro" id="IPR006674">
    <property type="entry name" value="HD_domain"/>
</dbReference>
<evidence type="ECO:0000259" key="8">
    <source>
        <dbReference type="PROSITE" id="PS51832"/>
    </source>
</evidence>
<dbReference type="PROSITE" id="PS50110">
    <property type="entry name" value="RESPONSE_REGULATORY"/>
    <property type="match status" value="1"/>
</dbReference>
<keyword evidence="1 5" id="KW-0597">Phosphoprotein</keyword>
<dbReference type="AlphaFoldDB" id="A0AAU7DSN9"/>
<dbReference type="Gene3D" id="1.10.3210.10">
    <property type="entry name" value="Hypothetical protein af1432"/>
    <property type="match status" value="1"/>
</dbReference>
<gene>
    <name evidence="9" type="ORF">P8935_12130</name>
</gene>
<keyword evidence="3" id="KW-0805">Transcription regulation</keyword>
<dbReference type="PANTHER" id="PTHR45228">
    <property type="entry name" value="CYCLIC DI-GMP PHOSPHODIESTERASE TM_0186-RELATED"/>
    <property type="match status" value="1"/>
</dbReference>
<evidence type="ECO:0000256" key="2">
    <source>
        <dbReference type="ARBA" id="ARBA00023012"/>
    </source>
</evidence>